<sequence>MSAKTSTRLLRNFEKISPATKPENKATLFEIRDGSDKFQKGLREVWPSWLILEKLSKCDRAK</sequence>
<dbReference type="Proteomes" id="UP000291236">
    <property type="component" value="Chromosome"/>
</dbReference>
<evidence type="ECO:0000313" key="2">
    <source>
        <dbReference type="Proteomes" id="UP000291236"/>
    </source>
</evidence>
<organism evidence="1 2">
    <name type="scientific">Fluviispira sanaruensis</name>
    <dbReference type="NCBI Taxonomy" id="2493639"/>
    <lineage>
        <taxon>Bacteria</taxon>
        <taxon>Pseudomonadati</taxon>
        <taxon>Bdellovibrionota</taxon>
        <taxon>Oligoflexia</taxon>
        <taxon>Silvanigrellales</taxon>
        <taxon>Silvanigrellaceae</taxon>
        <taxon>Fluviispira</taxon>
    </lineage>
</organism>
<reference evidence="1 2" key="1">
    <citation type="submission" date="2018-12" db="EMBL/GenBank/DDBJ databases">
        <title>Rubrispira sanarue gen. nov., sp., nov., a member of the order Silvanigrellales, isolated from a brackish lake in Hamamatsu Japan.</title>
        <authorList>
            <person name="Maejima Y."/>
            <person name="Iino T."/>
            <person name="Muraguchi Y."/>
            <person name="Fukuda K."/>
            <person name="Nojiri H."/>
            <person name="Ohkuma M."/>
            <person name="Moriuchi R."/>
            <person name="Dohra H."/>
            <person name="Kimbara K."/>
            <person name="Shintani M."/>
        </authorList>
    </citation>
    <scope>NUCLEOTIDE SEQUENCE [LARGE SCALE GENOMIC DNA]</scope>
    <source>
        <strain evidence="1 2">RF1110005</strain>
    </source>
</reference>
<gene>
    <name evidence="1" type="ORF">JCM31447_11050</name>
</gene>
<dbReference type="EMBL" id="AP019368">
    <property type="protein sequence ID" value="BBH52664.1"/>
    <property type="molecule type" value="Genomic_DNA"/>
</dbReference>
<keyword evidence="2" id="KW-1185">Reference proteome</keyword>
<evidence type="ECO:0000313" key="1">
    <source>
        <dbReference type="EMBL" id="BBH52664.1"/>
    </source>
</evidence>
<dbReference type="AlphaFoldDB" id="A0A4P2VL53"/>
<proteinExistence type="predicted"/>
<protein>
    <submittedName>
        <fullName evidence="1">Uncharacterized protein</fullName>
    </submittedName>
</protein>
<name>A0A4P2VL53_FLUSA</name>
<accession>A0A4P2VL53</accession>
<dbReference type="KEGG" id="sbf:JCM31447_11050"/>